<name>A0ABS0Y8A8_9HYPH</name>
<dbReference type="EMBL" id="JAELXT010000058">
    <property type="protein sequence ID" value="MBJ6128545.1"/>
    <property type="molecule type" value="Genomic_DNA"/>
</dbReference>
<gene>
    <name evidence="1" type="ORF">JAO75_24465</name>
</gene>
<organism evidence="1 2">
    <name type="scientific">Microvirga splendida</name>
    <dbReference type="NCBI Taxonomy" id="2795727"/>
    <lineage>
        <taxon>Bacteria</taxon>
        <taxon>Pseudomonadati</taxon>
        <taxon>Pseudomonadota</taxon>
        <taxon>Alphaproteobacteria</taxon>
        <taxon>Hyphomicrobiales</taxon>
        <taxon>Methylobacteriaceae</taxon>
        <taxon>Microvirga</taxon>
    </lineage>
</organism>
<keyword evidence="2" id="KW-1185">Reference proteome</keyword>
<reference evidence="2" key="1">
    <citation type="submission" date="2020-12" db="EMBL/GenBank/DDBJ databases">
        <title>Hymenobacter sp.</title>
        <authorList>
            <person name="Kim M.K."/>
        </authorList>
    </citation>
    <scope>NUCLEOTIDE SEQUENCE [LARGE SCALE GENOMIC DNA]</scope>
    <source>
        <strain evidence="2">BT325</strain>
    </source>
</reference>
<protein>
    <recommendedName>
        <fullName evidence="3">TupA-like ATPgrasp</fullName>
    </recommendedName>
</protein>
<dbReference type="Pfam" id="PF14305">
    <property type="entry name" value="ATPgrasp_TupA"/>
    <property type="match status" value="1"/>
</dbReference>
<dbReference type="RefSeq" id="WP_199051815.1">
    <property type="nucleotide sequence ID" value="NZ_JAELXT010000058.1"/>
</dbReference>
<dbReference type="InterPro" id="IPR029465">
    <property type="entry name" value="ATPgrasp_TupA"/>
</dbReference>
<proteinExistence type="predicted"/>
<evidence type="ECO:0000313" key="2">
    <source>
        <dbReference type="Proteomes" id="UP000620670"/>
    </source>
</evidence>
<evidence type="ECO:0008006" key="3">
    <source>
        <dbReference type="Google" id="ProtNLM"/>
    </source>
</evidence>
<evidence type="ECO:0000313" key="1">
    <source>
        <dbReference type="EMBL" id="MBJ6128545.1"/>
    </source>
</evidence>
<comment type="caution">
    <text evidence="1">The sequence shown here is derived from an EMBL/GenBank/DDBJ whole genome shotgun (WGS) entry which is preliminary data.</text>
</comment>
<sequence>MIKATYHRIIDRMPIGVRVGVLYFREHGSFPHLSSPRKFTEVVQNRKVYERDRRLPKFADKVIVKDYVRQMLGAEWIIPTLWHGPELPPREERSWPLPFVLKANHASGENAFIRSESDLSWDYLEELAKTWLQETYGHRLGEWHYSEIKPQLLVEPYLGELSVLPIDYKLWTFHGRVQLIQVDTGRATEHKRCFYSRDWIKQPFGYAYPIEPSAIERPATLDAMIQGAEKLAAGLEFVRVDFYEINQRPLFGEMTFYPDSGTGKFTDDRIDYRLGQLWLDQ</sequence>
<dbReference type="Proteomes" id="UP000620670">
    <property type="component" value="Unassembled WGS sequence"/>
</dbReference>
<accession>A0ABS0Y8A8</accession>
<dbReference type="SUPFAM" id="SSF56059">
    <property type="entry name" value="Glutathione synthetase ATP-binding domain-like"/>
    <property type="match status" value="1"/>
</dbReference>